<dbReference type="SMART" id="SM00737">
    <property type="entry name" value="ML"/>
    <property type="match status" value="1"/>
</dbReference>
<dbReference type="InterPro" id="IPR039670">
    <property type="entry name" value="NPC2-like"/>
</dbReference>
<evidence type="ECO:0000256" key="4">
    <source>
        <dbReference type="SAM" id="SignalP"/>
    </source>
</evidence>
<evidence type="ECO:0000313" key="6">
    <source>
        <dbReference type="EMBL" id="KAK7071093.1"/>
    </source>
</evidence>
<dbReference type="InterPro" id="IPR014756">
    <property type="entry name" value="Ig_E-set"/>
</dbReference>
<feature type="signal peptide" evidence="4">
    <location>
        <begin position="1"/>
        <end position="18"/>
    </location>
</feature>
<reference evidence="6 7" key="1">
    <citation type="submission" date="2023-11" db="EMBL/GenBank/DDBJ databases">
        <title>Halocaridina rubra genome assembly.</title>
        <authorList>
            <person name="Smith C."/>
        </authorList>
    </citation>
    <scope>NUCLEOTIDE SEQUENCE [LARGE SCALE GENOMIC DNA]</scope>
    <source>
        <strain evidence="6">EP-1</strain>
        <tissue evidence="6">Whole</tissue>
    </source>
</reference>
<feature type="domain" description="MD-2-related lipid-recognition" evidence="5">
    <location>
        <begin position="21"/>
        <end position="145"/>
    </location>
</feature>
<dbReference type="PANTHER" id="PTHR11306">
    <property type="entry name" value="NIEMANN PICK TYPE C2 PROTEIN NPC2-RELATED"/>
    <property type="match status" value="1"/>
</dbReference>
<dbReference type="EMBL" id="JAXCGZ010015148">
    <property type="protein sequence ID" value="KAK7071093.1"/>
    <property type="molecule type" value="Genomic_DNA"/>
</dbReference>
<evidence type="ECO:0000256" key="1">
    <source>
        <dbReference type="ARBA" id="ARBA00004613"/>
    </source>
</evidence>
<feature type="chain" id="PRO_5042978645" description="MD-2-related lipid-recognition domain-containing protein" evidence="4">
    <location>
        <begin position="19"/>
        <end position="148"/>
    </location>
</feature>
<proteinExistence type="inferred from homology"/>
<dbReference type="GO" id="GO:0005576">
    <property type="term" value="C:extracellular region"/>
    <property type="evidence" value="ECO:0007669"/>
    <property type="project" value="UniProtKB-SubCell"/>
</dbReference>
<evidence type="ECO:0000313" key="7">
    <source>
        <dbReference type="Proteomes" id="UP001381693"/>
    </source>
</evidence>
<evidence type="ECO:0000259" key="5">
    <source>
        <dbReference type="SMART" id="SM00737"/>
    </source>
</evidence>
<keyword evidence="7" id="KW-1185">Reference proteome</keyword>
<evidence type="ECO:0000256" key="3">
    <source>
        <dbReference type="ARBA" id="ARBA00022525"/>
    </source>
</evidence>
<name>A0AAN9A0Z4_HALRR</name>
<sequence>MKLLLVFGFFWAAYSVLATPFQDCGSLASKTSFLVGKCPTPPCILLKGQSYNVTMNFTSSVDTKTLTINVTAHVAGSDVPWPGLDHDGCKELAATSHPCPISAGTDVNWMLTANVSPIYPSISTTVTFKLTDDSGGSQMCARIPVIVH</sequence>
<keyword evidence="4" id="KW-0732">Signal</keyword>
<evidence type="ECO:0000256" key="2">
    <source>
        <dbReference type="ARBA" id="ARBA00006370"/>
    </source>
</evidence>
<dbReference type="Proteomes" id="UP001381693">
    <property type="component" value="Unassembled WGS sequence"/>
</dbReference>
<dbReference type="Gene3D" id="2.60.40.770">
    <property type="match status" value="1"/>
</dbReference>
<dbReference type="AlphaFoldDB" id="A0AAN9A0Z4"/>
<dbReference type="PANTHER" id="PTHR11306:SF68">
    <property type="entry name" value="NPC INTRACELLULAR CHOLESTEROL TRANSPORTER 2"/>
    <property type="match status" value="1"/>
</dbReference>
<protein>
    <recommendedName>
        <fullName evidence="5">MD-2-related lipid-recognition domain-containing protein</fullName>
    </recommendedName>
</protein>
<comment type="caution">
    <text evidence="6">The sequence shown here is derived from an EMBL/GenBank/DDBJ whole genome shotgun (WGS) entry which is preliminary data.</text>
</comment>
<comment type="subcellular location">
    <subcellularLocation>
        <location evidence="1">Secreted</location>
    </subcellularLocation>
</comment>
<organism evidence="6 7">
    <name type="scientific">Halocaridina rubra</name>
    <name type="common">Hawaiian red shrimp</name>
    <dbReference type="NCBI Taxonomy" id="373956"/>
    <lineage>
        <taxon>Eukaryota</taxon>
        <taxon>Metazoa</taxon>
        <taxon>Ecdysozoa</taxon>
        <taxon>Arthropoda</taxon>
        <taxon>Crustacea</taxon>
        <taxon>Multicrustacea</taxon>
        <taxon>Malacostraca</taxon>
        <taxon>Eumalacostraca</taxon>
        <taxon>Eucarida</taxon>
        <taxon>Decapoda</taxon>
        <taxon>Pleocyemata</taxon>
        <taxon>Caridea</taxon>
        <taxon>Atyoidea</taxon>
        <taxon>Atyidae</taxon>
        <taxon>Halocaridina</taxon>
    </lineage>
</organism>
<dbReference type="GO" id="GO:0032934">
    <property type="term" value="F:sterol binding"/>
    <property type="evidence" value="ECO:0007669"/>
    <property type="project" value="InterPro"/>
</dbReference>
<dbReference type="GO" id="GO:0015918">
    <property type="term" value="P:sterol transport"/>
    <property type="evidence" value="ECO:0007669"/>
    <property type="project" value="InterPro"/>
</dbReference>
<accession>A0AAN9A0Z4</accession>
<gene>
    <name evidence="6" type="ORF">SK128_008127</name>
</gene>
<dbReference type="SUPFAM" id="SSF81296">
    <property type="entry name" value="E set domains"/>
    <property type="match status" value="1"/>
</dbReference>
<dbReference type="FunFam" id="2.60.40.770:FF:000001">
    <property type="entry name" value="NPC intracellular cholesterol transporter 2"/>
    <property type="match status" value="1"/>
</dbReference>
<dbReference type="Pfam" id="PF02221">
    <property type="entry name" value="E1_DerP2_DerF2"/>
    <property type="match status" value="1"/>
</dbReference>
<keyword evidence="3" id="KW-0964">Secreted</keyword>
<dbReference type="InterPro" id="IPR003172">
    <property type="entry name" value="ML_dom"/>
</dbReference>
<comment type="similarity">
    <text evidence="2">Belongs to the NPC2 family.</text>
</comment>